<evidence type="ECO:0000313" key="2">
    <source>
        <dbReference type="EMBL" id="QKD84185.1"/>
    </source>
</evidence>
<dbReference type="InterPro" id="IPR000014">
    <property type="entry name" value="PAS"/>
</dbReference>
<dbReference type="KEGG" id="theu:HPC62_20190"/>
<dbReference type="InterPro" id="IPR035965">
    <property type="entry name" value="PAS-like_dom_sf"/>
</dbReference>
<dbReference type="AlphaFoldDB" id="A0A6M8BPF0"/>
<dbReference type="InterPro" id="IPR013656">
    <property type="entry name" value="PAS_4"/>
</dbReference>
<name>A0A6M8BPF0_9CYAN</name>
<dbReference type="SUPFAM" id="SSF55785">
    <property type="entry name" value="PYP-like sensor domain (PAS domain)"/>
    <property type="match status" value="1"/>
</dbReference>
<dbReference type="Pfam" id="PF08448">
    <property type="entry name" value="PAS_4"/>
    <property type="match status" value="1"/>
</dbReference>
<gene>
    <name evidence="2" type="ORF">HPC62_20190</name>
</gene>
<proteinExistence type="predicted"/>
<dbReference type="Gene3D" id="3.30.450.20">
    <property type="entry name" value="PAS domain"/>
    <property type="match status" value="1"/>
</dbReference>
<organism evidence="2 3">
    <name type="scientific">Thermoleptolyngbya sichuanensis A183</name>
    <dbReference type="NCBI Taxonomy" id="2737172"/>
    <lineage>
        <taxon>Bacteria</taxon>
        <taxon>Bacillati</taxon>
        <taxon>Cyanobacteriota</taxon>
        <taxon>Cyanophyceae</taxon>
        <taxon>Oculatellales</taxon>
        <taxon>Oculatellaceae</taxon>
        <taxon>Thermoleptolyngbya</taxon>
        <taxon>Thermoleptolyngbya sichuanensis</taxon>
    </lineage>
</organism>
<protein>
    <submittedName>
        <fullName evidence="2">PAS domain-containing protein</fullName>
    </submittedName>
</protein>
<dbReference type="SMART" id="SM00091">
    <property type="entry name" value="PAS"/>
    <property type="match status" value="1"/>
</dbReference>
<dbReference type="CDD" id="cd00130">
    <property type="entry name" value="PAS"/>
    <property type="match status" value="1"/>
</dbReference>
<dbReference type="RefSeq" id="WP_172358235.1">
    <property type="nucleotide sequence ID" value="NZ_CP053661.1"/>
</dbReference>
<reference evidence="2 3" key="1">
    <citation type="submission" date="2020-05" db="EMBL/GenBank/DDBJ databases">
        <title>Complete genome sequence of of a novel Thermoleptolyngbya strain isolated from hot springs of Ganzi, Sichuan China.</title>
        <authorList>
            <person name="Tang J."/>
            <person name="Daroch M."/>
            <person name="Li L."/>
            <person name="Waleron K."/>
            <person name="Waleron M."/>
            <person name="Waleron M."/>
        </authorList>
    </citation>
    <scope>NUCLEOTIDE SEQUENCE [LARGE SCALE GENOMIC DNA]</scope>
    <source>
        <strain evidence="2 3">PKUAC-SCTA183</strain>
    </source>
</reference>
<dbReference type="Proteomes" id="UP000505210">
    <property type="component" value="Chromosome"/>
</dbReference>
<accession>A0A6M8BPF0</accession>
<evidence type="ECO:0000259" key="1">
    <source>
        <dbReference type="SMART" id="SM00091"/>
    </source>
</evidence>
<feature type="domain" description="PAS" evidence="1">
    <location>
        <begin position="45"/>
        <end position="113"/>
    </location>
</feature>
<sequence>MNPEQSLPPPESGDAVTGFPIRPSIYDERIGNPAARPLTDLEANPVLQVLFGLSFDAVLAFDDAGYCRAANPAASNLLALPVDALCQRRLQDFVPLEYQSEAAWAHFLRDRQQSGQTLILKADGRLRWVAYRAIAAGCIPVLQDSG</sequence>
<keyword evidence="3" id="KW-1185">Reference proteome</keyword>
<evidence type="ECO:0000313" key="3">
    <source>
        <dbReference type="Proteomes" id="UP000505210"/>
    </source>
</evidence>
<dbReference type="EMBL" id="CP053661">
    <property type="protein sequence ID" value="QKD84185.1"/>
    <property type="molecule type" value="Genomic_DNA"/>
</dbReference>